<proteinExistence type="predicted"/>
<evidence type="ECO:0000313" key="2">
    <source>
        <dbReference type="Proteomes" id="UP000070344"/>
    </source>
</evidence>
<sequence>MRKDFPQEDEMEKYVSRYSKVRKKYEEAAEELGTVPETAESREVYLRIVKGPKYEAYKGRAERTLAKIEAIESMAGKIEKLKPYSSRRTSTRLSARLLRSLYFLEIEGRP</sequence>
<comment type="caution">
    <text evidence="1">The sequence shown here is derived from an EMBL/GenBank/DDBJ whole genome shotgun (WGS) entry which is preliminary data.</text>
</comment>
<organism evidence="1 2">
    <name type="scientific">candidate division MSBL1 archaeon SCGC-AAA259O05</name>
    <dbReference type="NCBI Taxonomy" id="1698271"/>
    <lineage>
        <taxon>Archaea</taxon>
        <taxon>Methanobacteriati</taxon>
        <taxon>Methanobacteriota</taxon>
        <taxon>candidate division MSBL1</taxon>
    </lineage>
</organism>
<dbReference type="AlphaFoldDB" id="A0A133V2K1"/>
<gene>
    <name evidence="1" type="ORF">AKJ41_03865</name>
</gene>
<dbReference type="Proteomes" id="UP000070344">
    <property type="component" value="Unassembled WGS sequence"/>
</dbReference>
<keyword evidence="2" id="KW-1185">Reference proteome</keyword>
<dbReference type="EMBL" id="LHXV01000044">
    <property type="protein sequence ID" value="KXB00678.1"/>
    <property type="molecule type" value="Genomic_DNA"/>
</dbReference>
<name>A0A133V2K1_9EURY</name>
<protein>
    <submittedName>
        <fullName evidence="1">Uncharacterized protein</fullName>
    </submittedName>
</protein>
<accession>A0A133V2K1</accession>
<reference evidence="1 2" key="1">
    <citation type="journal article" date="2016" name="Sci. Rep.">
        <title>Metabolic traits of an uncultured archaeal lineage -MSBL1- from brine pools of the Red Sea.</title>
        <authorList>
            <person name="Mwirichia R."/>
            <person name="Alam I."/>
            <person name="Rashid M."/>
            <person name="Vinu M."/>
            <person name="Ba-Alawi W."/>
            <person name="Anthony Kamau A."/>
            <person name="Kamanda Ngugi D."/>
            <person name="Goker M."/>
            <person name="Klenk H.P."/>
            <person name="Bajic V."/>
            <person name="Stingl U."/>
        </authorList>
    </citation>
    <scope>NUCLEOTIDE SEQUENCE [LARGE SCALE GENOMIC DNA]</scope>
    <source>
        <strain evidence="1">SCGC-AAA259O05</strain>
    </source>
</reference>
<evidence type="ECO:0000313" key="1">
    <source>
        <dbReference type="EMBL" id="KXB00678.1"/>
    </source>
</evidence>